<evidence type="ECO:0008006" key="4">
    <source>
        <dbReference type="Google" id="ProtNLM"/>
    </source>
</evidence>
<accession>A0A285MVN1</accession>
<feature type="transmembrane region" description="Helical" evidence="1">
    <location>
        <begin position="151"/>
        <end position="170"/>
    </location>
</feature>
<feature type="transmembrane region" description="Helical" evidence="1">
    <location>
        <begin position="34"/>
        <end position="53"/>
    </location>
</feature>
<dbReference type="RefSeq" id="WP_133067252.1">
    <property type="nucleotide sequence ID" value="NZ_OBEH01000004.1"/>
</dbReference>
<keyword evidence="3" id="KW-1185">Reference proteome</keyword>
<dbReference type="Proteomes" id="UP000219048">
    <property type="component" value="Unassembled WGS sequence"/>
</dbReference>
<name>A0A285MVN1_9FLAO</name>
<gene>
    <name evidence="2" type="ORF">SAMN06265377_3001</name>
</gene>
<dbReference type="AlphaFoldDB" id="A0A285MVN1"/>
<feature type="transmembrane region" description="Helical" evidence="1">
    <location>
        <begin position="7"/>
        <end position="28"/>
    </location>
</feature>
<evidence type="ECO:0000313" key="3">
    <source>
        <dbReference type="Proteomes" id="UP000219048"/>
    </source>
</evidence>
<organism evidence="2 3">
    <name type="scientific">Flagellimonas pacifica</name>
    <dbReference type="NCBI Taxonomy" id="1247520"/>
    <lineage>
        <taxon>Bacteria</taxon>
        <taxon>Pseudomonadati</taxon>
        <taxon>Bacteroidota</taxon>
        <taxon>Flavobacteriia</taxon>
        <taxon>Flavobacteriales</taxon>
        <taxon>Flavobacteriaceae</taxon>
        <taxon>Flagellimonas</taxon>
    </lineage>
</organism>
<evidence type="ECO:0000256" key="1">
    <source>
        <dbReference type="SAM" id="Phobius"/>
    </source>
</evidence>
<feature type="transmembrane region" description="Helical" evidence="1">
    <location>
        <begin position="65"/>
        <end position="82"/>
    </location>
</feature>
<keyword evidence="1" id="KW-0812">Transmembrane</keyword>
<protein>
    <recommendedName>
        <fullName evidence="4">DUF308 domain-containing protein</fullName>
    </recommendedName>
</protein>
<keyword evidence="1" id="KW-0472">Membrane</keyword>
<proteinExistence type="predicted"/>
<dbReference type="EMBL" id="OBEH01000004">
    <property type="protein sequence ID" value="SNZ01168.1"/>
    <property type="molecule type" value="Genomic_DNA"/>
</dbReference>
<feature type="transmembrane region" description="Helical" evidence="1">
    <location>
        <begin position="122"/>
        <end position="145"/>
    </location>
</feature>
<keyword evidence="1" id="KW-1133">Transmembrane helix</keyword>
<feature type="transmembrane region" description="Helical" evidence="1">
    <location>
        <begin position="88"/>
        <end position="110"/>
    </location>
</feature>
<reference evidence="3" key="1">
    <citation type="submission" date="2017-09" db="EMBL/GenBank/DDBJ databases">
        <authorList>
            <person name="Varghese N."/>
            <person name="Submissions S."/>
        </authorList>
    </citation>
    <scope>NUCLEOTIDE SEQUENCE [LARGE SCALE GENOMIC DNA]</scope>
    <source>
        <strain evidence="3">DSM 25885</strain>
    </source>
</reference>
<evidence type="ECO:0000313" key="2">
    <source>
        <dbReference type="EMBL" id="SNZ01168.1"/>
    </source>
</evidence>
<sequence length="179" mass="19237">MKKLGHLNLVGLCLIVVGITIMTSKSLGVDFAKIVVPLLFVLSGIFSITYSRANKEVEVISKFQLIKGIGLLAFAGLLSFLSDGLTGFLMYTAYFTLMYGLLEITFPFAVLNSKNKVVKIMLGYRIIAGFAIAIGAVVLLFTTILNDDEGLITAGALTLFIGLSNLIYAAKLKGSNSEQ</sequence>
<dbReference type="OrthoDB" id="1445059at2"/>